<dbReference type="WBParaSite" id="PSAMB.scaffold7531size7495.g30186.t1">
    <property type="protein sequence ID" value="PSAMB.scaffold7531size7495.g30186.t1"/>
    <property type="gene ID" value="PSAMB.scaffold7531size7495.g30186"/>
</dbReference>
<dbReference type="PANTHER" id="PTHR46561">
    <property type="entry name" value="SERPENTINE RECEPTOR, CLASS AB (CLASS A-LIKE)-RELATED"/>
    <property type="match status" value="1"/>
</dbReference>
<feature type="transmembrane region" description="Helical" evidence="5">
    <location>
        <begin position="289"/>
        <end position="316"/>
    </location>
</feature>
<dbReference type="Proteomes" id="UP000887566">
    <property type="component" value="Unplaced"/>
</dbReference>
<feature type="transmembrane region" description="Helical" evidence="5">
    <location>
        <begin position="246"/>
        <end position="269"/>
    </location>
</feature>
<dbReference type="PANTHER" id="PTHR46561:SF11">
    <property type="entry name" value="SERPENTINE RECEPTOR CLASS ALPHA_BETA-14"/>
    <property type="match status" value="1"/>
</dbReference>
<dbReference type="InterPro" id="IPR019408">
    <property type="entry name" value="7TM_GPCR_serpentine_rcpt_Srab"/>
</dbReference>
<dbReference type="AlphaFoldDB" id="A0A914XDJ4"/>
<accession>A0A914XDJ4</accession>
<comment type="subcellular location">
    <subcellularLocation>
        <location evidence="1">Membrane</location>
        <topology evidence="1">Multi-pass membrane protein</topology>
    </subcellularLocation>
</comment>
<dbReference type="GO" id="GO:0016020">
    <property type="term" value="C:membrane"/>
    <property type="evidence" value="ECO:0007669"/>
    <property type="project" value="UniProtKB-SubCell"/>
</dbReference>
<feature type="transmembrane region" description="Helical" evidence="5">
    <location>
        <begin position="149"/>
        <end position="168"/>
    </location>
</feature>
<sequence>MKNSSELVCIAVNELFTNQTVMTIIFAIQAVSTLPTTLVGVFLAIAIGKTTSLHFNIRILLINLSISAVVTNCGIGIVAIYQLFAIFSATSEVHLCHLMALSRKSCRDLRILYNLGSLPPVIGLLFLAIERLIATVQYRTYEQKGRKIIGISLTAIQWLIVVVVQLYHNDNESEIVAPYCQSVLSNPQVTEYFVGVMLIIQLVSFMVFLLLVRSNKQKMASYRVNYEAHQLSIRYQLEENVKTTKLMIPISAANCAIFAFSLIVILFFTNSLTESVELTTAAARSVVLMAPWIELTVLSMPLFIVTFCCVSVVYSLPMRASVFRLLGLGDSGRSIRVAEAAVTENADAQNIYFRQLQDQWRRTEVSDAARQQSRA</sequence>
<protein>
    <submittedName>
        <fullName evidence="7">Gustatory receptor</fullName>
    </submittedName>
</protein>
<feature type="transmembrane region" description="Helical" evidence="5">
    <location>
        <begin position="192"/>
        <end position="212"/>
    </location>
</feature>
<keyword evidence="6" id="KW-1185">Reference proteome</keyword>
<organism evidence="6 7">
    <name type="scientific">Plectus sambesii</name>
    <dbReference type="NCBI Taxonomy" id="2011161"/>
    <lineage>
        <taxon>Eukaryota</taxon>
        <taxon>Metazoa</taxon>
        <taxon>Ecdysozoa</taxon>
        <taxon>Nematoda</taxon>
        <taxon>Chromadorea</taxon>
        <taxon>Plectida</taxon>
        <taxon>Plectina</taxon>
        <taxon>Plectoidea</taxon>
        <taxon>Plectidae</taxon>
        <taxon>Plectus</taxon>
    </lineage>
</organism>
<feature type="transmembrane region" description="Helical" evidence="5">
    <location>
        <begin position="59"/>
        <end position="84"/>
    </location>
</feature>
<evidence type="ECO:0000256" key="2">
    <source>
        <dbReference type="ARBA" id="ARBA00022692"/>
    </source>
</evidence>
<evidence type="ECO:0000256" key="1">
    <source>
        <dbReference type="ARBA" id="ARBA00004141"/>
    </source>
</evidence>
<evidence type="ECO:0000256" key="4">
    <source>
        <dbReference type="ARBA" id="ARBA00023136"/>
    </source>
</evidence>
<evidence type="ECO:0000313" key="7">
    <source>
        <dbReference type="WBParaSite" id="PSAMB.scaffold7531size7495.g30186.t1"/>
    </source>
</evidence>
<feature type="transmembrane region" description="Helical" evidence="5">
    <location>
        <begin position="20"/>
        <end position="47"/>
    </location>
</feature>
<evidence type="ECO:0000313" key="6">
    <source>
        <dbReference type="Proteomes" id="UP000887566"/>
    </source>
</evidence>
<evidence type="ECO:0000256" key="5">
    <source>
        <dbReference type="SAM" id="Phobius"/>
    </source>
</evidence>
<keyword evidence="4 5" id="KW-0472">Membrane</keyword>
<reference evidence="7" key="1">
    <citation type="submission" date="2022-11" db="UniProtKB">
        <authorList>
            <consortium name="WormBaseParasite"/>
        </authorList>
    </citation>
    <scope>IDENTIFICATION</scope>
</reference>
<dbReference type="InterPro" id="IPR053286">
    <property type="entry name" value="Nematode_rcpt-like_srab"/>
</dbReference>
<name>A0A914XDJ4_9BILA</name>
<dbReference type="Pfam" id="PF10292">
    <property type="entry name" value="7TM_GPCR_Srab"/>
    <property type="match status" value="1"/>
</dbReference>
<feature type="transmembrane region" description="Helical" evidence="5">
    <location>
        <begin position="111"/>
        <end position="129"/>
    </location>
</feature>
<evidence type="ECO:0000256" key="3">
    <source>
        <dbReference type="ARBA" id="ARBA00022989"/>
    </source>
</evidence>
<keyword evidence="3 5" id="KW-1133">Transmembrane helix</keyword>
<proteinExistence type="predicted"/>
<keyword evidence="2 5" id="KW-0812">Transmembrane</keyword>